<dbReference type="PANTHER" id="PTHR43065:SF10">
    <property type="entry name" value="PEROXIDE STRESS-ACTIVATED HISTIDINE KINASE MAK3"/>
    <property type="match status" value="1"/>
</dbReference>
<dbReference type="Pfam" id="PF02518">
    <property type="entry name" value="HATPase_c"/>
    <property type="match status" value="1"/>
</dbReference>
<dbReference type="AlphaFoldDB" id="A0A6P1TK42"/>
<evidence type="ECO:0000256" key="9">
    <source>
        <dbReference type="SAM" id="Phobius"/>
    </source>
</evidence>
<keyword evidence="6" id="KW-0418">Kinase</keyword>
<feature type="transmembrane region" description="Helical" evidence="9">
    <location>
        <begin position="204"/>
        <end position="227"/>
    </location>
</feature>
<dbReference type="PANTHER" id="PTHR43065">
    <property type="entry name" value="SENSOR HISTIDINE KINASE"/>
    <property type="match status" value="1"/>
</dbReference>
<dbReference type="InterPro" id="IPR004358">
    <property type="entry name" value="Sig_transdc_His_kin-like_C"/>
</dbReference>
<feature type="transmembrane region" description="Helical" evidence="9">
    <location>
        <begin position="120"/>
        <end position="140"/>
    </location>
</feature>
<dbReference type="PROSITE" id="PS50109">
    <property type="entry name" value="HIS_KIN"/>
    <property type="match status" value="1"/>
</dbReference>
<dbReference type="InterPro" id="IPR005467">
    <property type="entry name" value="His_kinase_dom"/>
</dbReference>
<dbReference type="GO" id="GO:0000160">
    <property type="term" value="P:phosphorelay signal transduction system"/>
    <property type="evidence" value="ECO:0007669"/>
    <property type="project" value="UniProtKB-KW"/>
</dbReference>
<evidence type="ECO:0000313" key="12">
    <source>
        <dbReference type="Proteomes" id="UP000464314"/>
    </source>
</evidence>
<dbReference type="InterPro" id="IPR003594">
    <property type="entry name" value="HATPase_dom"/>
</dbReference>
<keyword evidence="7" id="KW-0067">ATP-binding</keyword>
<keyword evidence="3" id="KW-0597">Phosphoprotein</keyword>
<dbReference type="KEGG" id="anr:Ana3638_08500"/>
<evidence type="ECO:0000256" key="3">
    <source>
        <dbReference type="ARBA" id="ARBA00022553"/>
    </source>
</evidence>
<dbReference type="EC" id="2.7.13.3" evidence="2"/>
<keyword evidence="4" id="KW-0808">Transferase</keyword>
<evidence type="ECO:0000256" key="6">
    <source>
        <dbReference type="ARBA" id="ARBA00022777"/>
    </source>
</evidence>
<evidence type="ECO:0000256" key="4">
    <source>
        <dbReference type="ARBA" id="ARBA00022679"/>
    </source>
</evidence>
<evidence type="ECO:0000256" key="7">
    <source>
        <dbReference type="ARBA" id="ARBA00022840"/>
    </source>
</evidence>
<name>A0A6P1TK42_9FIRM</name>
<dbReference type="GO" id="GO:0004673">
    <property type="term" value="F:protein histidine kinase activity"/>
    <property type="evidence" value="ECO:0007669"/>
    <property type="project" value="UniProtKB-EC"/>
</dbReference>
<dbReference type="PRINTS" id="PR00344">
    <property type="entry name" value="BCTRLSENSOR"/>
</dbReference>
<evidence type="ECO:0000313" key="11">
    <source>
        <dbReference type="EMBL" id="QHQ60803.1"/>
    </source>
</evidence>
<dbReference type="Gene3D" id="3.30.565.10">
    <property type="entry name" value="Histidine kinase-like ATPase, C-terminal domain"/>
    <property type="match status" value="1"/>
</dbReference>
<dbReference type="SMART" id="SM00387">
    <property type="entry name" value="HATPase_c"/>
    <property type="match status" value="1"/>
</dbReference>
<sequence length="510" mass="59004">MALTIIIMMLFSVILVIRDYKNKYTLLFILMIIGMSISIFTIVMEIYRSSNYLVPSNFIYSSIEYKMFLIISKIFKLPLSSLLIVRNLGIFIYLLAIMFFAFSFNRSVKSSNPNVKHVKHIIKYIALITYPILYFCFYHPDSAYRIYLFMQSLKDNGQQAVWVNFITAVDFIMVCIAFIYLVYPIGFLLKNYIKNQITFFSEQLLGLSICLGLLNTIFFFVFFTGIFKTSVNSVFKTAFWQSKLISVVPRFYATLMPVMTFFILLIILYILIRYKSNNIMAGFKERAIKKNLNMLNSNLKDVLHSNKNIMFTMKILAEEAINGYGTKASLDTLHKILELSDNHMNAISKALDNIKELKVKTLNYNFIDAIESSLKEVAIPDHIILARHYNYTPVNCNFDMYHMTQVINNLLSNSIDAINSSHSERAYIDITVDASSGWIYFSIKDTGCGIPKKMLKKIFSPYFSTKSKQNNWGIGLSYVYRVIKSHFGHIRIKSKPGEFTIVEILLPREI</sequence>
<keyword evidence="9" id="KW-1133">Transmembrane helix</keyword>
<dbReference type="Proteomes" id="UP000464314">
    <property type="component" value="Chromosome"/>
</dbReference>
<evidence type="ECO:0000256" key="8">
    <source>
        <dbReference type="ARBA" id="ARBA00023012"/>
    </source>
</evidence>
<keyword evidence="8" id="KW-0902">Two-component regulatory system</keyword>
<dbReference type="SUPFAM" id="SSF55874">
    <property type="entry name" value="ATPase domain of HSP90 chaperone/DNA topoisomerase II/histidine kinase"/>
    <property type="match status" value="1"/>
</dbReference>
<dbReference type="EMBL" id="CP048000">
    <property type="protein sequence ID" value="QHQ60803.1"/>
    <property type="molecule type" value="Genomic_DNA"/>
</dbReference>
<accession>A0A6P1TK42</accession>
<evidence type="ECO:0000256" key="1">
    <source>
        <dbReference type="ARBA" id="ARBA00000085"/>
    </source>
</evidence>
<feature type="transmembrane region" description="Helical" evidence="9">
    <location>
        <begin position="247"/>
        <end position="272"/>
    </location>
</feature>
<keyword evidence="9" id="KW-0472">Membrane</keyword>
<feature type="domain" description="Histidine kinase" evidence="10">
    <location>
        <begin position="301"/>
        <end position="510"/>
    </location>
</feature>
<feature type="transmembrane region" description="Helical" evidence="9">
    <location>
        <begin position="90"/>
        <end position="108"/>
    </location>
</feature>
<keyword evidence="9" id="KW-0812">Transmembrane</keyword>
<gene>
    <name evidence="11" type="ORF">Ana3638_08500</name>
</gene>
<protein>
    <recommendedName>
        <fullName evidence="2">histidine kinase</fullName>
        <ecNumber evidence="2">2.7.13.3</ecNumber>
    </recommendedName>
</protein>
<keyword evidence="12" id="KW-1185">Reference proteome</keyword>
<feature type="transmembrane region" description="Helical" evidence="9">
    <location>
        <begin position="160"/>
        <end position="183"/>
    </location>
</feature>
<evidence type="ECO:0000256" key="2">
    <source>
        <dbReference type="ARBA" id="ARBA00012438"/>
    </source>
</evidence>
<organism evidence="11 12">
    <name type="scientific">Anaerocolumna sedimenticola</name>
    <dbReference type="NCBI Taxonomy" id="2696063"/>
    <lineage>
        <taxon>Bacteria</taxon>
        <taxon>Bacillati</taxon>
        <taxon>Bacillota</taxon>
        <taxon>Clostridia</taxon>
        <taxon>Lachnospirales</taxon>
        <taxon>Lachnospiraceae</taxon>
        <taxon>Anaerocolumna</taxon>
    </lineage>
</organism>
<keyword evidence="5" id="KW-0547">Nucleotide-binding</keyword>
<proteinExistence type="predicted"/>
<comment type="catalytic activity">
    <reaction evidence="1">
        <text>ATP + protein L-histidine = ADP + protein N-phospho-L-histidine.</text>
        <dbReference type="EC" id="2.7.13.3"/>
    </reaction>
</comment>
<evidence type="ECO:0000259" key="10">
    <source>
        <dbReference type="PROSITE" id="PS50109"/>
    </source>
</evidence>
<reference evidence="11 12" key="1">
    <citation type="submission" date="2020-01" db="EMBL/GenBank/DDBJ databases">
        <title>Genome analysis of Anaerocolumna sp. CBA3638.</title>
        <authorList>
            <person name="Kim J."/>
            <person name="Roh S.W."/>
        </authorList>
    </citation>
    <scope>NUCLEOTIDE SEQUENCE [LARGE SCALE GENOMIC DNA]</scope>
    <source>
        <strain evidence="11 12">CBA3638</strain>
    </source>
</reference>
<dbReference type="InterPro" id="IPR036890">
    <property type="entry name" value="HATPase_C_sf"/>
</dbReference>
<dbReference type="RefSeq" id="WP_161837633.1">
    <property type="nucleotide sequence ID" value="NZ_CP048000.1"/>
</dbReference>
<evidence type="ECO:0000256" key="5">
    <source>
        <dbReference type="ARBA" id="ARBA00022741"/>
    </source>
</evidence>
<dbReference type="GO" id="GO:0005524">
    <property type="term" value="F:ATP binding"/>
    <property type="evidence" value="ECO:0007669"/>
    <property type="project" value="UniProtKB-KW"/>
</dbReference>
<feature type="transmembrane region" description="Helical" evidence="9">
    <location>
        <begin position="28"/>
        <end position="47"/>
    </location>
</feature>